<proteinExistence type="predicted"/>
<dbReference type="InterPro" id="IPR002656">
    <property type="entry name" value="Acyl_transf_3_dom"/>
</dbReference>
<feature type="transmembrane region" description="Helical" evidence="1">
    <location>
        <begin position="44"/>
        <end position="65"/>
    </location>
</feature>
<protein>
    <submittedName>
        <fullName evidence="3">Acyltransferase family protein</fullName>
    </submittedName>
</protein>
<dbReference type="Pfam" id="PF01757">
    <property type="entry name" value="Acyl_transf_3"/>
    <property type="match status" value="1"/>
</dbReference>
<accession>A0A7K0G857</accession>
<comment type="caution">
    <text evidence="3">The sequence shown here is derived from an EMBL/GenBank/DDBJ whole genome shotgun (WGS) entry which is preliminary data.</text>
</comment>
<organism evidence="3 4">
    <name type="scientific">Enorma shizhengliae</name>
    <dbReference type="NCBI Taxonomy" id="2606615"/>
    <lineage>
        <taxon>Bacteria</taxon>
        <taxon>Bacillati</taxon>
        <taxon>Actinomycetota</taxon>
        <taxon>Coriobacteriia</taxon>
        <taxon>Coriobacteriales</taxon>
        <taxon>Coriobacteriaceae</taxon>
        <taxon>Enorma</taxon>
    </lineage>
</organism>
<dbReference type="EMBL" id="VTFZ01000003">
    <property type="protein sequence ID" value="MRX79812.1"/>
    <property type="molecule type" value="Genomic_DNA"/>
</dbReference>
<name>A0A7K0G857_9ACTN</name>
<keyword evidence="1" id="KW-0812">Transmembrane</keyword>
<dbReference type="AlphaFoldDB" id="A0A7K0G857"/>
<feature type="transmembrane region" description="Helical" evidence="1">
    <location>
        <begin position="144"/>
        <end position="161"/>
    </location>
</feature>
<keyword evidence="3" id="KW-0808">Transferase</keyword>
<keyword evidence="4" id="KW-1185">Reference proteome</keyword>
<gene>
    <name evidence="3" type="ORF">GJE22_04235</name>
</gene>
<reference evidence="4" key="1">
    <citation type="submission" date="2019-08" db="EMBL/GenBank/DDBJ databases">
        <title>Arthrobacter sp. nov., isolated from plateau pika and Tibetan wild ass.</title>
        <authorList>
            <person name="Ge Y."/>
        </authorList>
    </citation>
    <scope>NUCLEOTIDE SEQUENCE [LARGE SCALE GENOMIC DNA]</scope>
    <source>
        <strain evidence="4">HF-1365</strain>
    </source>
</reference>
<dbReference type="GO" id="GO:0016747">
    <property type="term" value="F:acyltransferase activity, transferring groups other than amino-acyl groups"/>
    <property type="evidence" value="ECO:0007669"/>
    <property type="project" value="InterPro"/>
</dbReference>
<sequence>MPFARRIGDWHPSRRNSRVRITPVASHRTSCRGLSTRQSVRSKVATVAFALTAWGLISYVLTWALRSSGHETLVLVVGILQRFVPTVMIPGSGYFAYFCLGYFFRRFAPSTSGATRKKLIVIGLCAWVIDVACTYFGVDRFDPNFPWLFTTIAVLFLFDRIRITNVGAQRAFAWTGRRSYSIYLLQYTAIAIVAPFAYDTLLAGGIGGLIAPIRLLVWVGVVVGSYALSLAVASLVDATLLKLVQVGYDGVAKRVLRRIQLVR</sequence>
<keyword evidence="3" id="KW-0012">Acyltransferase</keyword>
<feature type="transmembrane region" description="Helical" evidence="1">
    <location>
        <begin position="182"/>
        <end position="203"/>
    </location>
</feature>
<evidence type="ECO:0000256" key="1">
    <source>
        <dbReference type="SAM" id="Phobius"/>
    </source>
</evidence>
<evidence type="ECO:0000259" key="2">
    <source>
        <dbReference type="Pfam" id="PF01757"/>
    </source>
</evidence>
<feature type="transmembrane region" description="Helical" evidence="1">
    <location>
        <begin position="119"/>
        <end position="138"/>
    </location>
</feature>
<evidence type="ECO:0000313" key="3">
    <source>
        <dbReference type="EMBL" id="MRX79812.1"/>
    </source>
</evidence>
<feature type="transmembrane region" description="Helical" evidence="1">
    <location>
        <begin position="215"/>
        <end position="236"/>
    </location>
</feature>
<dbReference type="Proteomes" id="UP000470010">
    <property type="component" value="Unassembled WGS sequence"/>
</dbReference>
<keyword evidence="1" id="KW-0472">Membrane</keyword>
<feature type="domain" description="Acyltransferase 3" evidence="2">
    <location>
        <begin position="46"/>
        <end position="232"/>
    </location>
</feature>
<evidence type="ECO:0000313" key="4">
    <source>
        <dbReference type="Proteomes" id="UP000470010"/>
    </source>
</evidence>
<keyword evidence="1" id="KW-1133">Transmembrane helix</keyword>
<feature type="transmembrane region" description="Helical" evidence="1">
    <location>
        <begin position="85"/>
        <end position="107"/>
    </location>
</feature>